<reference evidence="2 3" key="1">
    <citation type="journal article" date="2018" name="G3 (Bethesda)">
        <title>Phylogenetic and Phylogenomic Definition of Rhizopus Species.</title>
        <authorList>
            <person name="Gryganskyi A.P."/>
            <person name="Golan J."/>
            <person name="Dolatabadi S."/>
            <person name="Mondo S."/>
            <person name="Robb S."/>
            <person name="Idnurm A."/>
            <person name="Muszewska A."/>
            <person name="Steczkiewicz K."/>
            <person name="Masonjones S."/>
            <person name="Liao H.L."/>
            <person name="Gajdeczka M.T."/>
            <person name="Anike F."/>
            <person name="Vuek A."/>
            <person name="Anishchenko I.M."/>
            <person name="Voigt K."/>
            <person name="de Hoog G.S."/>
            <person name="Smith M.E."/>
            <person name="Heitman J."/>
            <person name="Vilgalys R."/>
            <person name="Stajich J.E."/>
        </authorList>
    </citation>
    <scope>NUCLEOTIDE SEQUENCE [LARGE SCALE GENOMIC DNA]</scope>
    <source>
        <strain evidence="2 3">LSU 92-RS-03</strain>
    </source>
</reference>
<dbReference type="Proteomes" id="UP000253551">
    <property type="component" value="Unassembled WGS sequence"/>
</dbReference>
<keyword evidence="3" id="KW-1185">Reference proteome</keyword>
<sequence length="493" mass="54389">MSQHINYFAKTLRDSNSQKNIRPVRQNKTARPNPASGSSTANVRITKKRTLKAAKACANATASTHVTPTADVRTASADSVRATTNTTTSARSHASANNRLTTNTRTAAVCTPAVSHTSFATPARSSHTSTVRTTKTAITRAMPTIDVRTTNASAVRAAKYSAIRATNAFYTQTAKNSAVRAAQTTSIRAIPNTTTRVVHNSIESKISKSSGAEIGVDIRPLKKVKRSISLKEPGSNIATSEVSAPNLETKDDLYKTEASNRQTLSSIDVAKYSFDLTELESLQDKDKQYDQTPVNLKRKLEQTESTVNYQEATMSTPASPTPAYSIPTSPPQMFTSSYLIKRLFASDNLRDTTNDQVIIPAHSHQTEKATLPLTSQFASTRSTAKPESDCTNQENFTPRLQAHYKRALDLVQYLNNAPLKTTIEDILDKDIFSDILVPRNPKLCEREVGDFTENANFSWSMEPQLTQQLSIQEDFKDDLKNYFNRTNFFQEGD</sequence>
<feature type="compositionally biased region" description="Low complexity" evidence="1">
    <location>
        <begin position="81"/>
        <end position="96"/>
    </location>
</feature>
<feature type="compositionally biased region" description="Polar residues" evidence="1">
    <location>
        <begin position="14"/>
        <end position="41"/>
    </location>
</feature>
<name>A0A367J967_RHIST</name>
<dbReference type="OrthoDB" id="2235701at2759"/>
<feature type="region of interest" description="Disordered" evidence="1">
    <location>
        <begin position="1"/>
        <end position="41"/>
    </location>
</feature>
<gene>
    <name evidence="2" type="ORF">CU098_001789</name>
</gene>
<accession>A0A367J967</accession>
<organism evidence="2 3">
    <name type="scientific">Rhizopus stolonifer</name>
    <name type="common">Rhizopus nigricans</name>
    <dbReference type="NCBI Taxonomy" id="4846"/>
    <lineage>
        <taxon>Eukaryota</taxon>
        <taxon>Fungi</taxon>
        <taxon>Fungi incertae sedis</taxon>
        <taxon>Mucoromycota</taxon>
        <taxon>Mucoromycotina</taxon>
        <taxon>Mucoromycetes</taxon>
        <taxon>Mucorales</taxon>
        <taxon>Mucorineae</taxon>
        <taxon>Rhizopodaceae</taxon>
        <taxon>Rhizopus</taxon>
    </lineage>
</organism>
<dbReference type="AlphaFoldDB" id="A0A367J967"/>
<dbReference type="EMBL" id="PJQM01003925">
    <property type="protein sequence ID" value="RCH86478.1"/>
    <property type="molecule type" value="Genomic_DNA"/>
</dbReference>
<feature type="region of interest" description="Disordered" evidence="1">
    <location>
        <begin position="76"/>
        <end position="96"/>
    </location>
</feature>
<evidence type="ECO:0000313" key="3">
    <source>
        <dbReference type="Proteomes" id="UP000253551"/>
    </source>
</evidence>
<protein>
    <submittedName>
        <fullName evidence="2">Uncharacterized protein</fullName>
    </submittedName>
</protein>
<evidence type="ECO:0000256" key="1">
    <source>
        <dbReference type="SAM" id="MobiDB-lite"/>
    </source>
</evidence>
<comment type="caution">
    <text evidence="2">The sequence shown here is derived from an EMBL/GenBank/DDBJ whole genome shotgun (WGS) entry which is preliminary data.</text>
</comment>
<dbReference type="STRING" id="4846.A0A367J967"/>
<proteinExistence type="predicted"/>
<evidence type="ECO:0000313" key="2">
    <source>
        <dbReference type="EMBL" id="RCH86478.1"/>
    </source>
</evidence>